<dbReference type="Proteomes" id="UP000324800">
    <property type="component" value="Unassembled WGS sequence"/>
</dbReference>
<dbReference type="AlphaFoldDB" id="A0A5J4TM71"/>
<evidence type="ECO:0000313" key="2">
    <source>
        <dbReference type="Proteomes" id="UP000324800"/>
    </source>
</evidence>
<name>A0A5J4TM71_9EUKA</name>
<proteinExistence type="predicted"/>
<sequence>MELNCESDLKTTKKLTTPFTEYYFLNKNSLIYSSSLCDGGEDLFINFLNEDQ</sequence>
<dbReference type="EMBL" id="SNRW01028552">
    <property type="protein sequence ID" value="KAA6359327.1"/>
    <property type="molecule type" value="Genomic_DNA"/>
</dbReference>
<organism evidence="1 2">
    <name type="scientific">Streblomastix strix</name>
    <dbReference type="NCBI Taxonomy" id="222440"/>
    <lineage>
        <taxon>Eukaryota</taxon>
        <taxon>Metamonada</taxon>
        <taxon>Preaxostyla</taxon>
        <taxon>Oxymonadida</taxon>
        <taxon>Streblomastigidae</taxon>
        <taxon>Streblomastix</taxon>
    </lineage>
</organism>
<reference evidence="1 2" key="1">
    <citation type="submission" date="2019-03" db="EMBL/GenBank/DDBJ databases">
        <title>Single cell metagenomics reveals metabolic interactions within the superorganism composed of flagellate Streblomastix strix and complex community of Bacteroidetes bacteria on its surface.</title>
        <authorList>
            <person name="Treitli S.C."/>
            <person name="Kolisko M."/>
            <person name="Husnik F."/>
            <person name="Keeling P."/>
            <person name="Hampl V."/>
        </authorList>
    </citation>
    <scope>NUCLEOTIDE SEQUENCE [LARGE SCALE GENOMIC DNA]</scope>
    <source>
        <strain evidence="1">ST1C</strain>
    </source>
</reference>
<accession>A0A5J4TM71</accession>
<protein>
    <submittedName>
        <fullName evidence="1">Uncharacterized protein</fullName>
    </submittedName>
</protein>
<evidence type="ECO:0000313" key="1">
    <source>
        <dbReference type="EMBL" id="KAA6359327.1"/>
    </source>
</evidence>
<gene>
    <name evidence="1" type="ORF">EZS28_045146</name>
</gene>
<feature type="non-terminal residue" evidence="1">
    <location>
        <position position="52"/>
    </location>
</feature>
<comment type="caution">
    <text evidence="1">The sequence shown here is derived from an EMBL/GenBank/DDBJ whole genome shotgun (WGS) entry which is preliminary data.</text>
</comment>